<evidence type="ECO:0008006" key="5">
    <source>
        <dbReference type="Google" id="ProtNLM"/>
    </source>
</evidence>
<feature type="region of interest" description="Disordered" evidence="2">
    <location>
        <begin position="1250"/>
        <end position="1430"/>
    </location>
</feature>
<proteinExistence type="predicted"/>
<feature type="compositionally biased region" description="Gly residues" evidence="2">
    <location>
        <begin position="874"/>
        <end position="883"/>
    </location>
</feature>
<dbReference type="VEuPathDB" id="CryptoDB:Cvel_16416"/>
<feature type="compositionally biased region" description="Low complexity" evidence="2">
    <location>
        <begin position="1397"/>
        <end position="1408"/>
    </location>
</feature>
<feature type="compositionally biased region" description="Basic residues" evidence="2">
    <location>
        <begin position="1690"/>
        <end position="1701"/>
    </location>
</feature>
<feature type="compositionally biased region" description="Basic and acidic residues" evidence="2">
    <location>
        <begin position="634"/>
        <end position="656"/>
    </location>
</feature>
<feature type="region of interest" description="Disordered" evidence="2">
    <location>
        <begin position="1503"/>
        <end position="1583"/>
    </location>
</feature>
<keyword evidence="3" id="KW-0812">Transmembrane</keyword>
<feature type="compositionally biased region" description="Polar residues" evidence="2">
    <location>
        <begin position="1225"/>
        <end position="1235"/>
    </location>
</feature>
<feature type="region of interest" description="Disordered" evidence="2">
    <location>
        <begin position="733"/>
        <end position="753"/>
    </location>
</feature>
<feature type="compositionally biased region" description="Low complexity" evidence="2">
    <location>
        <begin position="657"/>
        <end position="676"/>
    </location>
</feature>
<organism evidence="4">
    <name type="scientific">Chromera velia CCMP2878</name>
    <dbReference type="NCBI Taxonomy" id="1169474"/>
    <lineage>
        <taxon>Eukaryota</taxon>
        <taxon>Sar</taxon>
        <taxon>Alveolata</taxon>
        <taxon>Colpodellida</taxon>
        <taxon>Chromeraceae</taxon>
        <taxon>Chromera</taxon>
    </lineage>
</organism>
<feature type="region of interest" description="Disordered" evidence="2">
    <location>
        <begin position="1624"/>
        <end position="1644"/>
    </location>
</feature>
<accession>A0A0G4FDP9</accession>
<evidence type="ECO:0000256" key="2">
    <source>
        <dbReference type="SAM" id="MobiDB-lite"/>
    </source>
</evidence>
<feature type="compositionally biased region" description="Basic and acidic residues" evidence="2">
    <location>
        <begin position="1702"/>
        <end position="1714"/>
    </location>
</feature>
<feature type="compositionally biased region" description="Basic and acidic residues" evidence="2">
    <location>
        <begin position="1163"/>
        <end position="1175"/>
    </location>
</feature>
<evidence type="ECO:0000256" key="3">
    <source>
        <dbReference type="SAM" id="Phobius"/>
    </source>
</evidence>
<feature type="compositionally biased region" description="Polar residues" evidence="2">
    <location>
        <begin position="862"/>
        <end position="872"/>
    </location>
</feature>
<feature type="compositionally biased region" description="Basic and acidic residues" evidence="2">
    <location>
        <begin position="1369"/>
        <end position="1379"/>
    </location>
</feature>
<feature type="compositionally biased region" description="Basic and acidic residues" evidence="2">
    <location>
        <begin position="781"/>
        <end position="805"/>
    </location>
</feature>
<feature type="region of interest" description="Disordered" evidence="2">
    <location>
        <begin position="777"/>
        <end position="812"/>
    </location>
</feature>
<feature type="transmembrane region" description="Helical" evidence="3">
    <location>
        <begin position="252"/>
        <end position="269"/>
    </location>
</feature>
<feature type="compositionally biased region" description="Basic and acidic residues" evidence="2">
    <location>
        <begin position="1060"/>
        <end position="1071"/>
    </location>
</feature>
<evidence type="ECO:0000313" key="4">
    <source>
        <dbReference type="EMBL" id="CEM11083.1"/>
    </source>
</evidence>
<feature type="transmembrane region" description="Helical" evidence="3">
    <location>
        <begin position="332"/>
        <end position="353"/>
    </location>
</feature>
<feature type="compositionally biased region" description="Low complexity" evidence="2">
    <location>
        <begin position="1875"/>
        <end position="1887"/>
    </location>
</feature>
<feature type="compositionally biased region" description="Basic and acidic residues" evidence="2">
    <location>
        <begin position="1341"/>
        <end position="1361"/>
    </location>
</feature>
<feature type="transmembrane region" description="Helical" evidence="3">
    <location>
        <begin position="373"/>
        <end position="396"/>
    </location>
</feature>
<feature type="region of interest" description="Disordered" evidence="2">
    <location>
        <begin position="620"/>
        <end position="695"/>
    </location>
</feature>
<evidence type="ECO:0000256" key="1">
    <source>
        <dbReference type="SAM" id="Coils"/>
    </source>
</evidence>
<feature type="compositionally biased region" description="Basic and acidic residues" evidence="2">
    <location>
        <begin position="1078"/>
        <end position="1102"/>
    </location>
</feature>
<feature type="region of interest" description="Disordered" evidence="2">
    <location>
        <begin position="1676"/>
        <end position="1721"/>
    </location>
</feature>
<sequence length="2129" mass="227889">MAHSVEPGEFAATVAVLLLAAHLLICVVEYIATLVSFLFLPSRVRRRRCNQLVKNMFQLRLLGREKHRFALLANTLLICAFALQICLLLMCGTVALLLGGLLEGLSSFRGGSWGPPLSSICVVFPLAILGGLLSPFDVLPVFDLFASQTVLGGGGIEETAPERQRGPDRGQTQTGQEETVSSHPTVSASAALYDFEFTSVTVSESSNPPSSLFHVSFFRRILQQSPLHTDTPHPSIPLYHSPLALLDWEDLILHRVLVVLCGAVIILVLRHFALESLTRSQTGLQKETSKRMAAEGERVTVSGAENDAVDASLSLSVLAPGVWELWASAVRLLRTALLVLFLAVAVPVFAVMPDRPLVPLLQPLPLEDSERPLFAMLGTLLLSAVFSATLGGNAAGAFSLSRSRRRGTFGGRDGDRLLWGLPSGRSMESGTWALAAATVARAGLGLALCLWSFVLEEREKEGEAGRLRGAELEHKSEISVVEAPAGLLLWEGAAFCCSMTAAVVGIGGAQLGAFGSVLGWWFRCSIFFFDVMTLIEAVLGLQCLGEVLDVWCCVTLDRFRAARAQRRQLEEEARRKEEEAAAEADGIVREVYLRYLRSLRRGDFSAPVAVSLPVSHQQGGQHRLRGNLQTGRVVRRDGAGRECEDGRRDRDRDRGRMGVVARRPESLPLLSSPSRSVGGLGEREEGESEEDEGVPPLLFSCPHWRLLRSLREEFGTSVVSPRALRALIRETGETDGETRRRTRGRTQGRGRGEIENERGETFLEAVAADISRRYPNLAGGSRRDVGRETGRQNDEIAVLGRDREGQGSVSDGSSNCCWVCVLRIARLFRRPFESGEAEADSRRVALLLPTDSSPSPRPGPNASGSLSLSRSAETGGGEVSGPVGRGGGSWFFFRREGGGPSLPPPSFELATMEEGFGGGSGEGSASPHGNSGSNSGGVRFDPSAASSVFSHPFRRLHRLSGIAAREEQEALSVSVVPPPAEAQAAGASEGADRFPYAFSLGVRVPPNPEERGQVLSSRMSTNSHRRGEEGGAHGQSSWRSVAIPLKGARFVADLLRSVREKEAEENRERGSAARPRQRQRDGSRNGREEGEAERRPRNRQDESVGSSSSAAVLLPPSSSSVPSPRGVRESKKAKVSFSTRQQEREGMDLELGMETSAGGGRTGVDDSPPHQRESVEASIVAPPFLDDSGVSDLVGALDTDPGVSFSPSPHSLRPGSGRQPSGSSAFSLARSQTGEGTLIAAPSASLHHCLEVLGTPPSDNRRPGVGMQPPSPPEGDLSVRASGLFSAENSPGLSGRVSLVPLSSSRKNTEASGSDDGGRVGLSSSFLQLPLPLAGATKKPPLKETKEKDSFQQREGAEGERGAAGVDEEEKRPTAEQLKDLVPIPDTEHSSPPPQTAEASPAPSVASSRNALFPSRRANSLNHSLRDGTERESNLLGVDGISAEEVLGVVMEVHRRGGGPHGPAMGRSVGPVKRMLRSLVFLEGVATAEMEFAGALERRCLDASRTSAPRRMSHSVSGRRVGEDGLTTFSGLSPSLQERQPQTEREGGRARRGSSNRPLPLRRLAGGGGGGLTSRKHRREMSEGGIEMNDLLSWRALTSAAASAGVSRRQSIENEVESLIPSRLNSIGQREESEGGDGDGDLQETKRMFDPAASAVSSLRPFPFPPLSFLAMERKKRKEERMVQRGGQARPRRHRRHRRRRRFDETGAEGEKSSRLPFSVSAPSDCVQTQESCGDLEIGSDCDVRASQCGFGLSSSSQFTCGMGGEERSWKKKRKKKKYVRLMAESREGSEEGERRGVCALKEERERARVGGEEARSGEEDEGEEESLLPSHSHLREEFAGGKEMSVGEQGDNTVVEMEESGNLPLAFAADSHNQSRSPLLPPSALRQRQRQRQTEGGEMEGLQNEKGEGERDEGLPSSSGDSASFSSSSSSSSSQDSRVSSQALFRDTSHEGANSVSMSCDSPPAEPEPPLSIAAPGGPSSVAVAVSGGGQKGVPRGMASQGLRMVRRGDTPWVFASAGGRRGGRGNAMTPGHSLRAALCEPAAARLGVVAGRGRGPRGTRERERPSRAALAEALAAGDVSEGIQADLHDRFAQLAAGLGISSFLLRELGARKRSIALASVFGTPLSV</sequence>
<feature type="region of interest" description="Disordered" evidence="2">
    <location>
        <begin position="1060"/>
        <end position="1237"/>
    </location>
</feature>
<feature type="compositionally biased region" description="Basic and acidic residues" evidence="2">
    <location>
        <begin position="1904"/>
        <end position="1915"/>
    </location>
</feature>
<feature type="region of interest" description="Disordered" evidence="2">
    <location>
        <begin position="155"/>
        <end position="185"/>
    </location>
</feature>
<dbReference type="EMBL" id="CDMZ01000291">
    <property type="protein sequence ID" value="CEM11083.1"/>
    <property type="molecule type" value="Genomic_DNA"/>
</dbReference>
<name>A0A0G4FDP9_9ALVE</name>
<feature type="coiled-coil region" evidence="1">
    <location>
        <begin position="559"/>
        <end position="586"/>
    </location>
</feature>
<feature type="compositionally biased region" description="Low complexity" evidence="2">
    <location>
        <begin position="1211"/>
        <end position="1224"/>
    </location>
</feature>
<feature type="region of interest" description="Disordered" evidence="2">
    <location>
        <begin position="999"/>
        <end position="1040"/>
    </location>
</feature>
<feature type="compositionally biased region" description="Low complexity" evidence="2">
    <location>
        <begin position="1322"/>
        <end position="1339"/>
    </location>
</feature>
<feature type="compositionally biased region" description="Polar residues" evidence="2">
    <location>
        <begin position="1301"/>
        <end position="1312"/>
    </location>
</feature>
<feature type="compositionally biased region" description="Low complexity" evidence="2">
    <location>
        <begin position="923"/>
        <end position="937"/>
    </location>
</feature>
<feature type="compositionally biased region" description="Low complexity" evidence="2">
    <location>
        <begin position="1918"/>
        <end position="1942"/>
    </location>
</feature>
<feature type="region of interest" description="Disordered" evidence="2">
    <location>
        <begin position="1785"/>
        <end position="2002"/>
    </location>
</feature>
<keyword evidence="1" id="KW-0175">Coiled coil</keyword>
<feature type="compositionally biased region" description="Acidic residues" evidence="2">
    <location>
        <begin position="684"/>
        <end position="693"/>
    </location>
</feature>
<keyword evidence="3" id="KW-1133">Transmembrane helix</keyword>
<feature type="region of interest" description="Disordered" evidence="2">
    <location>
        <begin position="848"/>
        <end position="883"/>
    </location>
</feature>
<feature type="compositionally biased region" description="Basic and acidic residues" evidence="2">
    <location>
        <begin position="1785"/>
        <end position="1818"/>
    </location>
</feature>
<feature type="compositionally biased region" description="Polar residues" evidence="2">
    <location>
        <begin position="1952"/>
        <end position="1961"/>
    </location>
</feature>
<gene>
    <name evidence="4" type="ORF">Cvel_16416</name>
</gene>
<feature type="compositionally biased region" description="Low complexity" evidence="2">
    <location>
        <begin position="1553"/>
        <end position="1564"/>
    </location>
</feature>
<feature type="compositionally biased region" description="Polar residues" evidence="2">
    <location>
        <begin position="1527"/>
        <end position="1540"/>
    </location>
</feature>
<feature type="transmembrane region" description="Helical" evidence="3">
    <location>
        <begin position="12"/>
        <end position="40"/>
    </location>
</feature>
<keyword evidence="3" id="KW-0472">Membrane</keyword>
<feature type="compositionally biased region" description="Low complexity" evidence="2">
    <location>
        <begin position="1103"/>
        <end position="1125"/>
    </location>
</feature>
<protein>
    <recommendedName>
        <fullName evidence="5">Transmembrane protein</fullName>
    </recommendedName>
</protein>
<reference evidence="4" key="1">
    <citation type="submission" date="2014-11" db="EMBL/GenBank/DDBJ databases">
        <authorList>
            <person name="Otto D Thomas"/>
            <person name="Naeem Raeece"/>
        </authorList>
    </citation>
    <scope>NUCLEOTIDE SEQUENCE</scope>
</reference>
<feature type="region of interest" description="Disordered" evidence="2">
    <location>
        <begin position="902"/>
        <end position="939"/>
    </location>
</feature>
<feature type="compositionally biased region" description="Polar residues" evidence="2">
    <location>
        <begin position="170"/>
        <end position="185"/>
    </location>
</feature>
<feature type="transmembrane region" description="Helical" evidence="3">
    <location>
        <begin position="69"/>
        <end position="102"/>
    </location>
</feature>